<comment type="caution">
    <text evidence="2">The sequence shown here is derived from an EMBL/GenBank/DDBJ whole genome shotgun (WGS) entry which is preliminary data.</text>
</comment>
<dbReference type="EMBL" id="CAJNOR010006857">
    <property type="protein sequence ID" value="CAF1605093.1"/>
    <property type="molecule type" value="Genomic_DNA"/>
</dbReference>
<reference evidence="2" key="1">
    <citation type="submission" date="2021-02" db="EMBL/GenBank/DDBJ databases">
        <authorList>
            <person name="Nowell W R."/>
        </authorList>
    </citation>
    <scope>NUCLEOTIDE SEQUENCE</scope>
</reference>
<organism evidence="2 3">
    <name type="scientific">Adineta ricciae</name>
    <name type="common">Rotifer</name>
    <dbReference type="NCBI Taxonomy" id="249248"/>
    <lineage>
        <taxon>Eukaryota</taxon>
        <taxon>Metazoa</taxon>
        <taxon>Spiralia</taxon>
        <taxon>Gnathifera</taxon>
        <taxon>Rotifera</taxon>
        <taxon>Eurotatoria</taxon>
        <taxon>Bdelloidea</taxon>
        <taxon>Adinetida</taxon>
        <taxon>Adinetidae</taxon>
        <taxon>Adineta</taxon>
    </lineage>
</organism>
<sequence>MGRLEIDDEEVNRRYSRNRTRQREKPRTIDKDDCFVKLGVVSLSKDTQRKASKVQVEENKKKEDEEQPAYLAEEINAIMALMIYNTYSKKHEFTSSAQHQAKMSSYSKNIRDETDRFDALYLCLNEQITTTKDDTMKKSNILSKNLQDRFFKLSDIEKLKNFQENEHLRVAQKKKSHFDRIPFIPNILPYQRTCPYYKLDEMKWIQAHLC</sequence>
<feature type="compositionally biased region" description="Acidic residues" evidence="1">
    <location>
        <begin position="1"/>
        <end position="10"/>
    </location>
</feature>
<protein>
    <submittedName>
        <fullName evidence="2">Uncharacterized protein</fullName>
    </submittedName>
</protein>
<feature type="region of interest" description="Disordered" evidence="1">
    <location>
        <begin position="1"/>
        <end position="28"/>
    </location>
</feature>
<evidence type="ECO:0000313" key="3">
    <source>
        <dbReference type="Proteomes" id="UP000663828"/>
    </source>
</evidence>
<dbReference type="AlphaFoldDB" id="A0A816B726"/>
<evidence type="ECO:0000256" key="1">
    <source>
        <dbReference type="SAM" id="MobiDB-lite"/>
    </source>
</evidence>
<gene>
    <name evidence="2" type="ORF">XAT740_LOCUS48179</name>
</gene>
<proteinExistence type="predicted"/>
<evidence type="ECO:0000313" key="2">
    <source>
        <dbReference type="EMBL" id="CAF1605093.1"/>
    </source>
</evidence>
<accession>A0A816B726</accession>
<name>A0A816B726_ADIRI</name>
<dbReference type="Proteomes" id="UP000663828">
    <property type="component" value="Unassembled WGS sequence"/>
</dbReference>
<keyword evidence="3" id="KW-1185">Reference proteome</keyword>